<sequence>MIAHFRGHGREALGQRVMHGKRLAICLPDEFGKESFQQSVTLGRIGRTPTGCRYNLFELLSESSRGWQAISGPKLCKEQTVGRCHAALSARQPKRGFDRIDKGLATGFAVFPGDASGIEPSSKKIEQTLVAWRWLSDRANSCNDLTTQRRAMQQI</sequence>
<accession>A0A1H8LRM5</accession>
<evidence type="ECO:0000313" key="1">
    <source>
        <dbReference type="EMBL" id="SEO07755.1"/>
    </source>
</evidence>
<gene>
    <name evidence="1" type="ORF">SAMN04488103_111108</name>
</gene>
<evidence type="ECO:0000313" key="2">
    <source>
        <dbReference type="Proteomes" id="UP000198761"/>
    </source>
</evidence>
<keyword evidence="2" id="KW-1185">Reference proteome</keyword>
<protein>
    <submittedName>
        <fullName evidence="1">Uncharacterized protein</fullName>
    </submittedName>
</protein>
<organism evidence="1 2">
    <name type="scientific">Gemmobacter aquatilis</name>
    <dbReference type="NCBI Taxonomy" id="933059"/>
    <lineage>
        <taxon>Bacteria</taxon>
        <taxon>Pseudomonadati</taxon>
        <taxon>Pseudomonadota</taxon>
        <taxon>Alphaproteobacteria</taxon>
        <taxon>Rhodobacterales</taxon>
        <taxon>Paracoccaceae</taxon>
        <taxon>Gemmobacter</taxon>
    </lineage>
</organism>
<proteinExistence type="predicted"/>
<reference evidence="1 2" key="1">
    <citation type="submission" date="2016-10" db="EMBL/GenBank/DDBJ databases">
        <authorList>
            <person name="de Groot N.N."/>
        </authorList>
    </citation>
    <scope>NUCLEOTIDE SEQUENCE [LARGE SCALE GENOMIC DNA]</scope>
    <source>
        <strain evidence="1 2">DSM 3857</strain>
    </source>
</reference>
<dbReference type="AlphaFoldDB" id="A0A1H8LRM5"/>
<dbReference type="Proteomes" id="UP000198761">
    <property type="component" value="Unassembled WGS sequence"/>
</dbReference>
<name>A0A1H8LRM5_9RHOB</name>
<dbReference type="EMBL" id="FOCE01000011">
    <property type="protein sequence ID" value="SEO07755.1"/>
    <property type="molecule type" value="Genomic_DNA"/>
</dbReference>